<evidence type="ECO:0000256" key="1">
    <source>
        <dbReference type="ARBA" id="ARBA00005820"/>
    </source>
</evidence>
<keyword evidence="8" id="KW-1185">Reference proteome</keyword>
<evidence type="ECO:0000256" key="5">
    <source>
        <dbReference type="PROSITE-ProRule" id="PRU01091"/>
    </source>
</evidence>
<dbReference type="Gene3D" id="3.40.50.300">
    <property type="entry name" value="P-loop containing nucleotide triphosphate hydrolases"/>
    <property type="match status" value="1"/>
</dbReference>
<feature type="DNA-binding region" description="OmpR/PhoB-type" evidence="5">
    <location>
        <begin position="1"/>
        <end position="94"/>
    </location>
</feature>
<comment type="caution">
    <text evidence="7">The sequence shown here is derived from an EMBL/GenBank/DDBJ whole genome shotgun (WGS) entry which is preliminary data.</text>
</comment>
<accession>A0A7W9KJJ3</accession>
<dbReference type="Pfam" id="PF03704">
    <property type="entry name" value="BTAD"/>
    <property type="match status" value="1"/>
</dbReference>
<dbReference type="CDD" id="cd15831">
    <property type="entry name" value="BTAD"/>
    <property type="match status" value="1"/>
</dbReference>
<name>A0A7W9KJJ3_9PSEU</name>
<comment type="similarity">
    <text evidence="1">Belongs to the AfsR/DnrI/RedD regulatory family.</text>
</comment>
<dbReference type="PANTHER" id="PTHR35807">
    <property type="entry name" value="TRANSCRIPTIONAL REGULATOR REDD-RELATED"/>
    <property type="match status" value="1"/>
</dbReference>
<proteinExistence type="inferred from homology"/>
<evidence type="ECO:0000256" key="4">
    <source>
        <dbReference type="ARBA" id="ARBA00023163"/>
    </source>
</evidence>
<organism evidence="7 8">
    <name type="scientific">Kutzneria kofuensis</name>
    <dbReference type="NCBI Taxonomy" id="103725"/>
    <lineage>
        <taxon>Bacteria</taxon>
        <taxon>Bacillati</taxon>
        <taxon>Actinomycetota</taxon>
        <taxon>Actinomycetes</taxon>
        <taxon>Pseudonocardiales</taxon>
        <taxon>Pseudonocardiaceae</taxon>
        <taxon>Kutzneria</taxon>
    </lineage>
</organism>
<dbReference type="GO" id="GO:0003677">
    <property type="term" value="F:DNA binding"/>
    <property type="evidence" value="ECO:0007669"/>
    <property type="project" value="UniProtKB-UniRule"/>
</dbReference>
<evidence type="ECO:0000259" key="6">
    <source>
        <dbReference type="PROSITE" id="PS51755"/>
    </source>
</evidence>
<evidence type="ECO:0000313" key="7">
    <source>
        <dbReference type="EMBL" id="MBB5892999.1"/>
    </source>
</evidence>
<dbReference type="SUPFAM" id="SSF46894">
    <property type="entry name" value="C-terminal effector domain of the bipartite response regulators"/>
    <property type="match status" value="1"/>
</dbReference>
<dbReference type="EMBL" id="JACHIR010000001">
    <property type="protein sequence ID" value="MBB5892999.1"/>
    <property type="molecule type" value="Genomic_DNA"/>
</dbReference>
<keyword evidence="3 5" id="KW-0238">DNA-binding</keyword>
<dbReference type="Pfam" id="PF13191">
    <property type="entry name" value="AAA_16"/>
    <property type="match status" value="1"/>
</dbReference>
<gene>
    <name evidence="7" type="ORF">BJ998_004195</name>
</gene>
<feature type="domain" description="OmpR/PhoB-type" evidence="6">
    <location>
        <begin position="1"/>
        <end position="94"/>
    </location>
</feature>
<dbReference type="PANTHER" id="PTHR35807:SF1">
    <property type="entry name" value="TRANSCRIPTIONAL REGULATOR REDD"/>
    <property type="match status" value="1"/>
</dbReference>
<dbReference type="SMART" id="SM00862">
    <property type="entry name" value="Trans_reg_C"/>
    <property type="match status" value="1"/>
</dbReference>
<dbReference type="InterPro" id="IPR036388">
    <property type="entry name" value="WH-like_DNA-bd_sf"/>
</dbReference>
<dbReference type="InterPro" id="IPR011990">
    <property type="entry name" value="TPR-like_helical_dom_sf"/>
</dbReference>
<dbReference type="InterPro" id="IPR005158">
    <property type="entry name" value="BTAD"/>
</dbReference>
<evidence type="ECO:0000256" key="3">
    <source>
        <dbReference type="ARBA" id="ARBA00023125"/>
    </source>
</evidence>
<dbReference type="SMART" id="SM01043">
    <property type="entry name" value="BTAD"/>
    <property type="match status" value="1"/>
</dbReference>
<dbReference type="GO" id="GO:0000160">
    <property type="term" value="P:phosphorelay signal transduction system"/>
    <property type="evidence" value="ECO:0007669"/>
    <property type="project" value="InterPro"/>
</dbReference>
<evidence type="ECO:0000256" key="2">
    <source>
        <dbReference type="ARBA" id="ARBA00023015"/>
    </source>
</evidence>
<dbReference type="RefSeq" id="WP_184864084.1">
    <property type="nucleotide sequence ID" value="NZ_BAAAWY010000001.1"/>
</dbReference>
<sequence>MRVRVLGQFEVTRGEERITPSQPKLRQLFALLALNANNVVRVEQLIEEVWGPEPPTKAMGTLQTYMSHLRRLLASHDSTVSVLHTRHVGYALTLPEQDVDAGRFARLVARGRSELDSGHIEAAAETFRAALAEWRGSALSDVDAGPVLAHHIRSLEETKVGVIDQRMEVELMLGHHHEVINDLSTLVRDYPAHEGLHVKLMMALHLLGRRSEALHVFQRIRSTLVDDLGLEPGQQLQQVHRGLLVGNPQLDALTPTGALRTGSWVEPPAQLPGDLPVFVGRTVELAAAESQLQQPARSAPAVVSVVGPPGSGKSAFCTHLAHRVRARFPHGQLHADLAEQTPVEALTGFLRAIRGTGAQLPDSIEERSHLLRGWTAERRVLILIDNAVSTVELTPLMPSGGGCAVIVGCRTRLPLRGTSLAVDLQPPAEDEALELLGSVIGWRRLRAELPQARKLIRLFDASPMALVAAANRLAIRPHWTIAVLLDRLRHQRDWLDELVNARVDLLNSIELSCRSLSPAHRDAFFRLAAAADEPLTTRGASTVLGCDQRTAEAILESIVEHQLATVDRAPDSFAGQFHYRFSPLVRVAASSLSQFAAASVPPAEANDLWIRRAPSA</sequence>
<dbReference type="InterPro" id="IPR051677">
    <property type="entry name" value="AfsR-DnrI-RedD_regulator"/>
</dbReference>
<evidence type="ECO:0000313" key="8">
    <source>
        <dbReference type="Proteomes" id="UP000585638"/>
    </source>
</evidence>
<dbReference type="InterPro" id="IPR027417">
    <property type="entry name" value="P-loop_NTPase"/>
</dbReference>
<dbReference type="Pfam" id="PF00486">
    <property type="entry name" value="Trans_reg_C"/>
    <property type="match status" value="1"/>
</dbReference>
<dbReference type="Gene3D" id="1.25.40.10">
    <property type="entry name" value="Tetratricopeptide repeat domain"/>
    <property type="match status" value="1"/>
</dbReference>
<dbReference type="GO" id="GO:0006355">
    <property type="term" value="P:regulation of DNA-templated transcription"/>
    <property type="evidence" value="ECO:0007669"/>
    <property type="project" value="InterPro"/>
</dbReference>
<reference evidence="7 8" key="1">
    <citation type="submission" date="2020-08" db="EMBL/GenBank/DDBJ databases">
        <title>Sequencing the genomes of 1000 actinobacteria strains.</title>
        <authorList>
            <person name="Klenk H.-P."/>
        </authorList>
    </citation>
    <scope>NUCLEOTIDE SEQUENCE [LARGE SCALE GENOMIC DNA]</scope>
    <source>
        <strain evidence="7 8">DSM 43851</strain>
    </source>
</reference>
<dbReference type="Proteomes" id="UP000585638">
    <property type="component" value="Unassembled WGS sequence"/>
</dbReference>
<keyword evidence="2" id="KW-0805">Transcription regulation</keyword>
<dbReference type="Gene3D" id="1.10.10.10">
    <property type="entry name" value="Winged helix-like DNA-binding domain superfamily/Winged helix DNA-binding domain"/>
    <property type="match status" value="1"/>
</dbReference>
<dbReference type="PROSITE" id="PS51755">
    <property type="entry name" value="OMPR_PHOB"/>
    <property type="match status" value="1"/>
</dbReference>
<dbReference type="SUPFAM" id="SSF52540">
    <property type="entry name" value="P-loop containing nucleoside triphosphate hydrolases"/>
    <property type="match status" value="1"/>
</dbReference>
<dbReference type="InterPro" id="IPR016032">
    <property type="entry name" value="Sig_transdc_resp-reg_C-effctor"/>
</dbReference>
<keyword evidence="4" id="KW-0804">Transcription</keyword>
<dbReference type="InterPro" id="IPR001867">
    <property type="entry name" value="OmpR/PhoB-type_DNA-bd"/>
</dbReference>
<dbReference type="SUPFAM" id="SSF48452">
    <property type="entry name" value="TPR-like"/>
    <property type="match status" value="1"/>
</dbReference>
<dbReference type="InterPro" id="IPR041664">
    <property type="entry name" value="AAA_16"/>
</dbReference>
<dbReference type="AlphaFoldDB" id="A0A7W9KJJ3"/>
<protein>
    <submittedName>
        <fullName evidence="7">DNA-binding SARP family transcriptional activator</fullName>
    </submittedName>
</protein>